<dbReference type="AlphaFoldDB" id="A0A9X1HCQ4"/>
<feature type="domain" description="DUF4476" evidence="2">
    <location>
        <begin position="169"/>
        <end position="258"/>
    </location>
</feature>
<protein>
    <submittedName>
        <fullName evidence="3">DUF4476 domain-containing protein</fullName>
    </submittedName>
</protein>
<organism evidence="3 4">
    <name type="scientific">Flavobacterium potami</name>
    <dbReference type="NCBI Taxonomy" id="2872310"/>
    <lineage>
        <taxon>Bacteria</taxon>
        <taxon>Pseudomonadati</taxon>
        <taxon>Bacteroidota</taxon>
        <taxon>Flavobacteriia</taxon>
        <taxon>Flavobacteriales</taxon>
        <taxon>Flavobacteriaceae</taxon>
        <taxon>Flavobacterium</taxon>
    </lineage>
</organism>
<reference evidence="3 4" key="1">
    <citation type="journal article" date="2023" name="Antonie Van Leeuwenhoek">
        <title>Flavobacterium potami sp. nov., a multi-metal resistance genes harbouring bacterium isolated from shallow river silt.</title>
        <authorList>
            <person name="Li S."/>
            <person name="Mao S."/>
            <person name="Mu W."/>
            <person name="Guo B."/>
            <person name="Li C."/>
            <person name="Zhu Q."/>
            <person name="Hou X."/>
            <person name="Zhao Y."/>
            <person name="Wei S."/>
            <person name="Liu H."/>
            <person name="Liu A."/>
        </authorList>
    </citation>
    <scope>NUCLEOTIDE SEQUENCE [LARGE SCALE GENOMIC DNA]</scope>
    <source>
        <strain evidence="3 4">17A</strain>
    </source>
</reference>
<dbReference type="Proteomes" id="UP001139366">
    <property type="component" value="Unassembled WGS sequence"/>
</dbReference>
<sequence>MKKLFSIYLIFFSCIIFAQTGGSLTILCDNSEMFFVYLNGELQNKQPKSSVTIKNLNQRYYNVKVSFENTALKNITKNYVSILGRDGKTFEDAFYKIKIDSKTKKKKLNYYSGKEILPEIYAKQDILVINQDPSPNQNVTINNGINITINNKEKSKPNLDRKERKCPEMNSTEFEIAMKSIQKENFDEQKLAIAQNIILNNCLKTNQIAQITKTFSFADNQLKFTEQAYSVCIDIKNYYLIKDVFSFKIDQEKFMSFINSKK</sequence>
<keyword evidence="4" id="KW-1185">Reference proteome</keyword>
<evidence type="ECO:0000313" key="3">
    <source>
        <dbReference type="EMBL" id="MBZ4036929.1"/>
    </source>
</evidence>
<comment type="caution">
    <text evidence="3">The sequence shown here is derived from an EMBL/GenBank/DDBJ whole genome shotgun (WGS) entry which is preliminary data.</text>
</comment>
<feature type="signal peptide" evidence="1">
    <location>
        <begin position="1"/>
        <end position="18"/>
    </location>
</feature>
<feature type="chain" id="PRO_5040935784" evidence="1">
    <location>
        <begin position="19"/>
        <end position="262"/>
    </location>
</feature>
<dbReference type="RefSeq" id="WP_223709616.1">
    <property type="nucleotide sequence ID" value="NZ_JAINUY010000007.1"/>
</dbReference>
<evidence type="ECO:0000256" key="1">
    <source>
        <dbReference type="SAM" id="SignalP"/>
    </source>
</evidence>
<dbReference type="Pfam" id="PF14771">
    <property type="entry name" value="DUF4476"/>
    <property type="match status" value="1"/>
</dbReference>
<name>A0A9X1HCQ4_9FLAO</name>
<keyword evidence="1" id="KW-0732">Signal</keyword>
<evidence type="ECO:0000259" key="2">
    <source>
        <dbReference type="Pfam" id="PF14771"/>
    </source>
</evidence>
<gene>
    <name evidence="3" type="ORF">K6T82_19325</name>
</gene>
<proteinExistence type="predicted"/>
<dbReference type="EMBL" id="JAINUY010000007">
    <property type="protein sequence ID" value="MBZ4036929.1"/>
    <property type="molecule type" value="Genomic_DNA"/>
</dbReference>
<evidence type="ECO:0000313" key="4">
    <source>
        <dbReference type="Proteomes" id="UP001139366"/>
    </source>
</evidence>
<dbReference type="InterPro" id="IPR028011">
    <property type="entry name" value="DUF4476"/>
</dbReference>
<accession>A0A9X1HCQ4</accession>